<name>A0A8E2EU96_9PEZI</name>
<dbReference type="InterPro" id="IPR036047">
    <property type="entry name" value="F-box-like_dom_sf"/>
</dbReference>
<dbReference type="CDD" id="cd09917">
    <property type="entry name" value="F-box_SF"/>
    <property type="match status" value="1"/>
</dbReference>
<evidence type="ECO:0000313" key="2">
    <source>
        <dbReference type="Proteomes" id="UP000250140"/>
    </source>
</evidence>
<reference evidence="1 2" key="1">
    <citation type="journal article" date="2016" name="Nat. Commun.">
        <title>Ectomycorrhizal ecology is imprinted in the genome of the dominant symbiotic fungus Cenococcum geophilum.</title>
        <authorList>
            <consortium name="DOE Joint Genome Institute"/>
            <person name="Peter M."/>
            <person name="Kohler A."/>
            <person name="Ohm R.A."/>
            <person name="Kuo A."/>
            <person name="Krutzmann J."/>
            <person name="Morin E."/>
            <person name="Arend M."/>
            <person name="Barry K.W."/>
            <person name="Binder M."/>
            <person name="Choi C."/>
            <person name="Clum A."/>
            <person name="Copeland A."/>
            <person name="Grisel N."/>
            <person name="Haridas S."/>
            <person name="Kipfer T."/>
            <person name="LaButti K."/>
            <person name="Lindquist E."/>
            <person name="Lipzen A."/>
            <person name="Maire R."/>
            <person name="Meier B."/>
            <person name="Mihaltcheva S."/>
            <person name="Molinier V."/>
            <person name="Murat C."/>
            <person name="Poggeler S."/>
            <person name="Quandt C.A."/>
            <person name="Sperisen C."/>
            <person name="Tritt A."/>
            <person name="Tisserant E."/>
            <person name="Crous P.W."/>
            <person name="Henrissat B."/>
            <person name="Nehls U."/>
            <person name="Egli S."/>
            <person name="Spatafora J.W."/>
            <person name="Grigoriev I.V."/>
            <person name="Martin F.M."/>
        </authorList>
    </citation>
    <scope>NUCLEOTIDE SEQUENCE [LARGE SCALE GENOMIC DNA]</scope>
    <source>
        <strain evidence="1 2">CBS 207.34</strain>
    </source>
</reference>
<organism evidence="1 2">
    <name type="scientific">Glonium stellatum</name>
    <dbReference type="NCBI Taxonomy" id="574774"/>
    <lineage>
        <taxon>Eukaryota</taxon>
        <taxon>Fungi</taxon>
        <taxon>Dikarya</taxon>
        <taxon>Ascomycota</taxon>
        <taxon>Pezizomycotina</taxon>
        <taxon>Dothideomycetes</taxon>
        <taxon>Pleosporomycetidae</taxon>
        <taxon>Gloniales</taxon>
        <taxon>Gloniaceae</taxon>
        <taxon>Glonium</taxon>
    </lineage>
</organism>
<gene>
    <name evidence="1" type="ORF">AOQ84DRAFT_106602</name>
</gene>
<dbReference type="Proteomes" id="UP000250140">
    <property type="component" value="Unassembled WGS sequence"/>
</dbReference>
<keyword evidence="2" id="KW-1185">Reference proteome</keyword>
<dbReference type="AlphaFoldDB" id="A0A8E2EU96"/>
<evidence type="ECO:0000313" key="1">
    <source>
        <dbReference type="EMBL" id="OCL04941.1"/>
    </source>
</evidence>
<sequence>MEQLPVELLHVVCEKFHLHDLKRFRLVNKTWAAVGKKYLLPEALYFFHPLGCERLRETADHSEFRFHVKSLLYDGRYIHQEFTDRGEWEKNLKRRDFLAAVVGRNIDSAEIYAPPSDISQEGNNAFEFESSADRWFRRHPESVIHRTEEELEKHYQIYLKTLEKQDEMWRDNWDFDAIAYAVKRFPTLKSVRLSTNRFIYGYHRLRDAAFKEAFADTFCKPGANNRSGIDPPQGLRQLTALLTAISDAEIKLDRVEAGCLSWRFFAQEESIMRRMVQATRFVTKINLLLDTAVDEDDIQLDFEGAECREYLSHGSLCRFLQNMPNLTSLKVIFDIEFEPDIVLPATIPDIVGHGTKWPKLEEFGVGGIAAKEADLLAFLDDHKDTLRRLTIKTIMLDAGESWISTFPKIQQTLSLDEASLFGVLCAGDSTAQIEESWDIGEDKYSEDPVRQELARYLVEGGQCPLYLSNMHFRD</sequence>
<dbReference type="OrthoDB" id="3864240at2759"/>
<accession>A0A8E2EU96</accession>
<dbReference type="SUPFAM" id="SSF81383">
    <property type="entry name" value="F-box domain"/>
    <property type="match status" value="1"/>
</dbReference>
<proteinExistence type="predicted"/>
<evidence type="ECO:0008006" key="3">
    <source>
        <dbReference type="Google" id="ProtNLM"/>
    </source>
</evidence>
<protein>
    <recommendedName>
        <fullName evidence="3">F-box domain-containing protein</fullName>
    </recommendedName>
</protein>
<dbReference type="EMBL" id="KV750405">
    <property type="protein sequence ID" value="OCL04941.1"/>
    <property type="molecule type" value="Genomic_DNA"/>
</dbReference>